<dbReference type="Proteomes" id="UP001054252">
    <property type="component" value="Unassembled WGS sequence"/>
</dbReference>
<evidence type="ECO:0000313" key="1">
    <source>
        <dbReference type="EMBL" id="GKV07077.1"/>
    </source>
</evidence>
<keyword evidence="2" id="KW-1185">Reference proteome</keyword>
<accession>A0AAV5J7X7</accession>
<dbReference type="EMBL" id="BPVZ01000026">
    <property type="protein sequence ID" value="GKV07077.1"/>
    <property type="molecule type" value="Genomic_DNA"/>
</dbReference>
<organism evidence="1 2">
    <name type="scientific">Rubroshorea leprosula</name>
    <dbReference type="NCBI Taxonomy" id="152421"/>
    <lineage>
        <taxon>Eukaryota</taxon>
        <taxon>Viridiplantae</taxon>
        <taxon>Streptophyta</taxon>
        <taxon>Embryophyta</taxon>
        <taxon>Tracheophyta</taxon>
        <taxon>Spermatophyta</taxon>
        <taxon>Magnoliopsida</taxon>
        <taxon>eudicotyledons</taxon>
        <taxon>Gunneridae</taxon>
        <taxon>Pentapetalae</taxon>
        <taxon>rosids</taxon>
        <taxon>malvids</taxon>
        <taxon>Malvales</taxon>
        <taxon>Dipterocarpaceae</taxon>
        <taxon>Rubroshorea</taxon>
    </lineage>
</organism>
<proteinExistence type="predicted"/>
<reference evidence="1 2" key="1">
    <citation type="journal article" date="2021" name="Commun. Biol.">
        <title>The genome of Shorea leprosula (Dipterocarpaceae) highlights the ecological relevance of drought in aseasonal tropical rainforests.</title>
        <authorList>
            <person name="Ng K.K.S."/>
            <person name="Kobayashi M.J."/>
            <person name="Fawcett J.A."/>
            <person name="Hatakeyama M."/>
            <person name="Paape T."/>
            <person name="Ng C.H."/>
            <person name="Ang C.C."/>
            <person name="Tnah L.H."/>
            <person name="Lee C.T."/>
            <person name="Nishiyama T."/>
            <person name="Sese J."/>
            <person name="O'Brien M.J."/>
            <person name="Copetti D."/>
            <person name="Mohd Noor M.I."/>
            <person name="Ong R.C."/>
            <person name="Putra M."/>
            <person name="Sireger I.Z."/>
            <person name="Indrioko S."/>
            <person name="Kosugi Y."/>
            <person name="Izuno A."/>
            <person name="Isagi Y."/>
            <person name="Lee S.L."/>
            <person name="Shimizu K.K."/>
        </authorList>
    </citation>
    <scope>NUCLEOTIDE SEQUENCE [LARGE SCALE GENOMIC DNA]</scope>
    <source>
        <strain evidence="1">214</strain>
    </source>
</reference>
<protein>
    <submittedName>
        <fullName evidence="1">Uncharacterized protein</fullName>
    </submittedName>
</protein>
<comment type="caution">
    <text evidence="1">The sequence shown here is derived from an EMBL/GenBank/DDBJ whole genome shotgun (WGS) entry which is preliminary data.</text>
</comment>
<gene>
    <name evidence="1" type="ORF">SLEP1_g18883</name>
</gene>
<dbReference type="AlphaFoldDB" id="A0AAV5J7X7"/>
<sequence>MSSGDDKSTTRRHHVDEPLMLKAMQQQFQRLDIMFGEIRDKMEKQDAAIANLYQIQGSSEFA</sequence>
<evidence type="ECO:0000313" key="2">
    <source>
        <dbReference type="Proteomes" id="UP001054252"/>
    </source>
</evidence>
<name>A0AAV5J7X7_9ROSI</name>